<organism evidence="2 3">
    <name type="scientific">Nelumbo nucifera</name>
    <name type="common">Sacred lotus</name>
    <dbReference type="NCBI Taxonomy" id="4432"/>
    <lineage>
        <taxon>Eukaryota</taxon>
        <taxon>Viridiplantae</taxon>
        <taxon>Streptophyta</taxon>
        <taxon>Embryophyta</taxon>
        <taxon>Tracheophyta</taxon>
        <taxon>Spermatophyta</taxon>
        <taxon>Magnoliopsida</taxon>
        <taxon>Proteales</taxon>
        <taxon>Nelumbonaceae</taxon>
        <taxon>Nelumbo</taxon>
    </lineage>
</organism>
<dbReference type="PANTHER" id="PTHR38525">
    <property type="entry name" value="OS03G0824500 PROTEIN"/>
    <property type="match status" value="1"/>
</dbReference>
<gene>
    <name evidence="2" type="ORF">HUJ06_009944</name>
</gene>
<dbReference type="PANTHER" id="PTHR38525:SF1">
    <property type="entry name" value="OS03G0824500 PROTEIN"/>
    <property type="match status" value="1"/>
</dbReference>
<reference evidence="2 3" key="1">
    <citation type="journal article" date="2020" name="Mol. Biol. Evol.">
        <title>Distinct Expression and Methylation Patterns for Genes with Different Fates following a Single Whole-Genome Duplication in Flowering Plants.</title>
        <authorList>
            <person name="Shi T."/>
            <person name="Rahmani R.S."/>
            <person name="Gugger P.F."/>
            <person name="Wang M."/>
            <person name="Li H."/>
            <person name="Zhang Y."/>
            <person name="Li Z."/>
            <person name="Wang Q."/>
            <person name="Van de Peer Y."/>
            <person name="Marchal K."/>
            <person name="Chen J."/>
        </authorList>
    </citation>
    <scope>NUCLEOTIDE SEQUENCE [LARGE SCALE GENOMIC DNA]</scope>
    <source>
        <tissue evidence="2">Leaf</tissue>
    </source>
</reference>
<dbReference type="Proteomes" id="UP000607653">
    <property type="component" value="Unassembled WGS sequence"/>
</dbReference>
<proteinExistence type="predicted"/>
<dbReference type="EMBL" id="DUZY01000003">
    <property type="protein sequence ID" value="DAD31093.1"/>
    <property type="molecule type" value="Genomic_DNA"/>
</dbReference>
<keyword evidence="1" id="KW-1133">Transmembrane helix</keyword>
<accession>A0A822YFZ9</accession>
<keyword evidence="1" id="KW-0472">Membrane</keyword>
<dbReference type="AlphaFoldDB" id="A0A822YFZ9"/>
<comment type="caution">
    <text evidence="2">The sequence shown here is derived from an EMBL/GenBank/DDBJ whole genome shotgun (WGS) entry which is preliminary data.</text>
</comment>
<name>A0A822YFZ9_NELNU</name>
<protein>
    <submittedName>
        <fullName evidence="2">Uncharacterized protein</fullName>
    </submittedName>
</protein>
<evidence type="ECO:0000256" key="1">
    <source>
        <dbReference type="SAM" id="Phobius"/>
    </source>
</evidence>
<keyword evidence="3" id="KW-1185">Reference proteome</keyword>
<feature type="transmembrane region" description="Helical" evidence="1">
    <location>
        <begin position="12"/>
        <end position="35"/>
    </location>
</feature>
<feature type="transmembrane region" description="Helical" evidence="1">
    <location>
        <begin position="56"/>
        <end position="81"/>
    </location>
</feature>
<evidence type="ECO:0000313" key="3">
    <source>
        <dbReference type="Proteomes" id="UP000607653"/>
    </source>
</evidence>
<sequence>MGIAGKVGDWAFKAFTAGLGVATIYLTATFSVNVYRGLAWHNAQSVRHHISSSSPLIQFLSIDLSLSLFLPFPFSFIIFFVV</sequence>
<keyword evidence="1" id="KW-0812">Transmembrane</keyword>
<evidence type="ECO:0000313" key="2">
    <source>
        <dbReference type="EMBL" id="DAD31093.1"/>
    </source>
</evidence>